<reference evidence="2 3" key="1">
    <citation type="submission" date="2020-08" db="EMBL/GenBank/DDBJ databases">
        <title>Genomic Encyclopedia of Type Strains, Phase III (KMG-III): the genomes of soil and plant-associated and newly described type strains.</title>
        <authorList>
            <person name="Whitman W."/>
        </authorList>
    </citation>
    <scope>NUCLEOTIDE SEQUENCE [LARGE SCALE GENOMIC DNA]</scope>
    <source>
        <strain evidence="2 3">CECT 8960</strain>
    </source>
</reference>
<gene>
    <name evidence="2" type="ORF">FHR82_008796</name>
</gene>
<feature type="chain" id="PRO_5030813021" description="DUF2771 family protein" evidence="1">
    <location>
        <begin position="19"/>
        <end position="158"/>
    </location>
</feature>
<dbReference type="RefSeq" id="WP_184816514.1">
    <property type="nucleotide sequence ID" value="NZ_JACHJQ010000014.1"/>
</dbReference>
<dbReference type="EMBL" id="JACHJQ010000014">
    <property type="protein sequence ID" value="MBB4912524.1"/>
    <property type="molecule type" value="Genomic_DNA"/>
</dbReference>
<proteinExistence type="predicted"/>
<feature type="signal peptide" evidence="1">
    <location>
        <begin position="1"/>
        <end position="18"/>
    </location>
</feature>
<keyword evidence="1" id="KW-0732">Signal</keyword>
<dbReference type="Proteomes" id="UP000520767">
    <property type="component" value="Unassembled WGS sequence"/>
</dbReference>
<dbReference type="AlphaFoldDB" id="A0A7W7VJN8"/>
<protein>
    <recommendedName>
        <fullName evidence="4">DUF2771 family protein</fullName>
    </recommendedName>
</protein>
<keyword evidence="3" id="KW-1185">Reference proteome</keyword>
<dbReference type="InterPro" id="IPR024495">
    <property type="entry name" value="DUF2771"/>
</dbReference>
<evidence type="ECO:0000313" key="2">
    <source>
        <dbReference type="EMBL" id="MBB4912524.1"/>
    </source>
</evidence>
<dbReference type="PROSITE" id="PS51257">
    <property type="entry name" value="PROKAR_LIPOPROTEIN"/>
    <property type="match status" value="1"/>
</dbReference>
<organism evidence="2 3">
    <name type="scientific">Actinophytocola algeriensis</name>
    <dbReference type="NCBI Taxonomy" id="1768010"/>
    <lineage>
        <taxon>Bacteria</taxon>
        <taxon>Bacillati</taxon>
        <taxon>Actinomycetota</taxon>
        <taxon>Actinomycetes</taxon>
        <taxon>Pseudonocardiales</taxon>
        <taxon>Pseudonocardiaceae</taxon>
    </lineage>
</organism>
<evidence type="ECO:0000313" key="3">
    <source>
        <dbReference type="Proteomes" id="UP000520767"/>
    </source>
</evidence>
<comment type="caution">
    <text evidence="2">The sequence shown here is derived from an EMBL/GenBank/DDBJ whole genome shotgun (WGS) entry which is preliminary data.</text>
</comment>
<evidence type="ECO:0008006" key="4">
    <source>
        <dbReference type="Google" id="ProtNLM"/>
    </source>
</evidence>
<name>A0A7W7VJN8_9PSEU</name>
<sequence length="158" mass="16682">MRKLLVLVLLVLAGCSSAPEKEPPPPHVDFLIAGKKTAAKPFLYCDVKVENCKRDNTAMLKLPVPPGTPVKVTVPKDVADTPWSVVIQYRTAAGEQKAPVTVATFSPGKETSFEALPPGEGDQLQTLEVKQAGGVLVQGDAGPEAVTRAAWSLQVQAG</sequence>
<accession>A0A7W7VJN8</accession>
<dbReference type="Pfam" id="PF10969">
    <property type="entry name" value="DUF2771"/>
    <property type="match status" value="1"/>
</dbReference>
<evidence type="ECO:0000256" key="1">
    <source>
        <dbReference type="SAM" id="SignalP"/>
    </source>
</evidence>